<organism evidence="1">
    <name type="scientific">marine sediment metagenome</name>
    <dbReference type="NCBI Taxonomy" id="412755"/>
    <lineage>
        <taxon>unclassified sequences</taxon>
        <taxon>metagenomes</taxon>
        <taxon>ecological metagenomes</taxon>
    </lineage>
</organism>
<gene>
    <name evidence="1" type="ORF">S12H4_20760</name>
</gene>
<accession>X1SRC2</accession>
<evidence type="ECO:0000313" key="1">
    <source>
        <dbReference type="EMBL" id="GAI77905.1"/>
    </source>
</evidence>
<feature type="non-terminal residue" evidence="1">
    <location>
        <position position="139"/>
    </location>
</feature>
<proteinExistence type="predicted"/>
<name>X1SRC2_9ZZZZ</name>
<protein>
    <recommendedName>
        <fullName evidence="2">Bacteriophage lambda Replication protein O N-terminal domain-containing protein</fullName>
    </recommendedName>
</protein>
<reference evidence="1" key="1">
    <citation type="journal article" date="2014" name="Front. Microbiol.">
        <title>High frequency of phylogenetically diverse reductive dehalogenase-homologous genes in deep subseafloor sedimentary metagenomes.</title>
        <authorList>
            <person name="Kawai M."/>
            <person name="Futagami T."/>
            <person name="Toyoda A."/>
            <person name="Takaki Y."/>
            <person name="Nishi S."/>
            <person name="Hori S."/>
            <person name="Arai W."/>
            <person name="Tsubouchi T."/>
            <person name="Morono Y."/>
            <person name="Uchiyama I."/>
            <person name="Ito T."/>
            <person name="Fujiyama A."/>
            <person name="Inagaki F."/>
            <person name="Takami H."/>
        </authorList>
    </citation>
    <scope>NUCLEOTIDE SEQUENCE</scope>
    <source>
        <strain evidence="1">Expedition CK06-06</strain>
    </source>
</reference>
<dbReference type="InterPro" id="IPR036388">
    <property type="entry name" value="WH-like_DNA-bd_sf"/>
</dbReference>
<dbReference type="AlphaFoldDB" id="X1SRC2"/>
<comment type="caution">
    <text evidence="1">The sequence shown here is derived from an EMBL/GenBank/DDBJ whole genome shotgun (WGS) entry which is preliminary data.</text>
</comment>
<sequence length="139" mass="16677">MSKNLEELKEKKKDSTPIKNKILIDIIAKGLLNKDEMRIIAYIIRWSWGFDNGERRQDWTKKVTKRKIAKDIGMLESNLNRIINKMILENKIIMKDKGYQFNEHFEKWKNLSKRQVLKNDKKLIKLTSKTYQIDKENLP</sequence>
<dbReference type="EMBL" id="BARW01010570">
    <property type="protein sequence ID" value="GAI77905.1"/>
    <property type="molecule type" value="Genomic_DNA"/>
</dbReference>
<evidence type="ECO:0008006" key="2">
    <source>
        <dbReference type="Google" id="ProtNLM"/>
    </source>
</evidence>
<dbReference type="Gene3D" id="1.10.10.10">
    <property type="entry name" value="Winged helix-like DNA-binding domain superfamily/Winged helix DNA-binding domain"/>
    <property type="match status" value="1"/>
</dbReference>